<dbReference type="InterPro" id="IPR043502">
    <property type="entry name" value="DNA/RNA_pol_sf"/>
</dbReference>
<name>A0AAV1LV32_9NEOP</name>
<feature type="domain" description="Reverse transcriptase" evidence="1">
    <location>
        <begin position="99"/>
        <end position="364"/>
    </location>
</feature>
<comment type="caution">
    <text evidence="2">The sequence shown here is derived from an EMBL/GenBank/DDBJ whole genome shotgun (WGS) entry which is preliminary data.</text>
</comment>
<reference evidence="2 3" key="1">
    <citation type="submission" date="2023-11" db="EMBL/GenBank/DDBJ databases">
        <authorList>
            <person name="Hedman E."/>
            <person name="Englund M."/>
            <person name="Stromberg M."/>
            <person name="Nyberg Akerstrom W."/>
            <person name="Nylinder S."/>
            <person name="Jareborg N."/>
            <person name="Kallberg Y."/>
            <person name="Kronander E."/>
        </authorList>
    </citation>
    <scope>NUCLEOTIDE SEQUENCE [LARGE SCALE GENOMIC DNA]</scope>
</reference>
<protein>
    <recommendedName>
        <fullName evidence="1">Reverse transcriptase domain-containing protein</fullName>
    </recommendedName>
</protein>
<dbReference type="CDD" id="cd01650">
    <property type="entry name" value="RT_nLTR_like"/>
    <property type="match status" value="1"/>
</dbReference>
<dbReference type="SUPFAM" id="SSF56672">
    <property type="entry name" value="DNA/RNA polymerases"/>
    <property type="match status" value="1"/>
</dbReference>
<proteinExistence type="predicted"/>
<dbReference type="Pfam" id="PF00078">
    <property type="entry name" value="RVT_1"/>
    <property type="match status" value="1"/>
</dbReference>
<evidence type="ECO:0000313" key="3">
    <source>
        <dbReference type="Proteomes" id="UP001314205"/>
    </source>
</evidence>
<keyword evidence="3" id="KW-1185">Reference proteome</keyword>
<dbReference type="GO" id="GO:0071897">
    <property type="term" value="P:DNA biosynthetic process"/>
    <property type="evidence" value="ECO:0007669"/>
    <property type="project" value="UniProtKB-ARBA"/>
</dbReference>
<gene>
    <name evidence="2" type="ORF">PARMNEM_LOCUS17875</name>
</gene>
<organism evidence="2 3">
    <name type="scientific">Parnassius mnemosyne</name>
    <name type="common">clouded apollo</name>
    <dbReference type="NCBI Taxonomy" id="213953"/>
    <lineage>
        <taxon>Eukaryota</taxon>
        <taxon>Metazoa</taxon>
        <taxon>Ecdysozoa</taxon>
        <taxon>Arthropoda</taxon>
        <taxon>Hexapoda</taxon>
        <taxon>Insecta</taxon>
        <taxon>Pterygota</taxon>
        <taxon>Neoptera</taxon>
        <taxon>Endopterygota</taxon>
        <taxon>Lepidoptera</taxon>
        <taxon>Glossata</taxon>
        <taxon>Ditrysia</taxon>
        <taxon>Papilionoidea</taxon>
        <taxon>Papilionidae</taxon>
        <taxon>Parnassiinae</taxon>
        <taxon>Parnassini</taxon>
        <taxon>Parnassius</taxon>
        <taxon>Driopa</taxon>
    </lineage>
</organism>
<dbReference type="PROSITE" id="PS50878">
    <property type="entry name" value="RT_POL"/>
    <property type="match status" value="1"/>
</dbReference>
<dbReference type="InterPro" id="IPR000477">
    <property type="entry name" value="RT_dom"/>
</dbReference>
<dbReference type="Proteomes" id="UP001314205">
    <property type="component" value="Unassembled WGS sequence"/>
</dbReference>
<evidence type="ECO:0000259" key="1">
    <source>
        <dbReference type="PROSITE" id="PS50878"/>
    </source>
</evidence>
<accession>A0AAV1LV32</accession>
<evidence type="ECO:0000313" key="2">
    <source>
        <dbReference type="EMBL" id="CAK1598938.1"/>
    </source>
</evidence>
<sequence>MKLGTKTSDDPKIISEMFSHHFKSVFEPLSDNAYTLAQHLEDNFTGTNLHDIRFTQLEVCTALKNIDPNKGAGPDKIKPVFLKHTSNTICMPLNIIFNKCLETGTFPTQWKQAYITPIHKSGSKNNVENYRPISILSAIPKIFEKLIHDHIYSILKNTLLEEQHGFVNGRSTLTNLLVFTNFIFNSLDSKSQIETVYTDFKKAFDKVDHLLLLKKISYNGIKGNLLRWFASYLQNRIQSVVLNGYISLPVVVTSGVPQGSILGPLLFILFINDISTCFDHCKFLLYADDLKLYSAIIKPDDIKLIQNDLDRLENYCKINKLFLAYNKCKHITYTRNKNVVHADFYLGGHKIVSEFSIRDLGVYLDTKLTLDRHIEEILNKSYRMLGFVTRITKSFKHKDTLTCLYQSLVRSHLEYVSPVWNPFYSVYEDKIEKVQKKFLRIVNYRMHSPRVSYENLLTKYQMLSLKDRRTLIDATTFRNICVGEIKCSQLLSEVRFRIPPKNTRSKNLFHIPKTRTNIGKRAPVRRMCVLHNKMLNDIDMFSISRSAFKTKLKSTLVTIMN</sequence>
<dbReference type="EMBL" id="CAVLGL010000104">
    <property type="protein sequence ID" value="CAK1598938.1"/>
    <property type="molecule type" value="Genomic_DNA"/>
</dbReference>
<dbReference type="AlphaFoldDB" id="A0AAV1LV32"/>
<dbReference type="PANTHER" id="PTHR33332">
    <property type="entry name" value="REVERSE TRANSCRIPTASE DOMAIN-CONTAINING PROTEIN"/>
    <property type="match status" value="1"/>
</dbReference>